<evidence type="ECO:0000313" key="3">
    <source>
        <dbReference type="EMBL" id="CAE0723391.1"/>
    </source>
</evidence>
<name>A0A7S4EMV5_9STRA</name>
<gene>
    <name evidence="3" type="ORF">PAUS00366_LOCUS16147</name>
</gene>
<dbReference type="AlphaFoldDB" id="A0A7S4EMV5"/>
<keyword evidence="2" id="KW-0732">Signal</keyword>
<accession>A0A7S4EMV5</accession>
<feature type="compositionally biased region" description="Low complexity" evidence="1">
    <location>
        <begin position="38"/>
        <end position="68"/>
    </location>
</feature>
<feature type="chain" id="PRO_5030917793" evidence="2">
    <location>
        <begin position="27"/>
        <end position="335"/>
    </location>
</feature>
<organism evidence="3">
    <name type="scientific">Pseudo-nitzschia australis</name>
    <dbReference type="NCBI Taxonomy" id="44445"/>
    <lineage>
        <taxon>Eukaryota</taxon>
        <taxon>Sar</taxon>
        <taxon>Stramenopiles</taxon>
        <taxon>Ochrophyta</taxon>
        <taxon>Bacillariophyta</taxon>
        <taxon>Bacillariophyceae</taxon>
        <taxon>Bacillariophycidae</taxon>
        <taxon>Bacillariales</taxon>
        <taxon>Bacillariaceae</taxon>
        <taxon>Pseudo-nitzschia</taxon>
    </lineage>
</organism>
<dbReference type="EMBL" id="HBIX01023308">
    <property type="protein sequence ID" value="CAE0723391.1"/>
    <property type="molecule type" value="Transcribed_RNA"/>
</dbReference>
<feature type="signal peptide" evidence="2">
    <location>
        <begin position="1"/>
        <end position="26"/>
    </location>
</feature>
<feature type="compositionally biased region" description="Basic residues" evidence="1">
    <location>
        <begin position="127"/>
        <end position="152"/>
    </location>
</feature>
<feature type="region of interest" description="Disordered" evidence="1">
    <location>
        <begin position="127"/>
        <end position="179"/>
    </location>
</feature>
<proteinExistence type="predicted"/>
<protein>
    <submittedName>
        <fullName evidence="3">Uncharacterized protein</fullName>
    </submittedName>
</protein>
<evidence type="ECO:0000256" key="1">
    <source>
        <dbReference type="SAM" id="MobiDB-lite"/>
    </source>
</evidence>
<evidence type="ECO:0000256" key="2">
    <source>
        <dbReference type="SAM" id="SignalP"/>
    </source>
</evidence>
<reference evidence="3" key="1">
    <citation type="submission" date="2021-01" db="EMBL/GenBank/DDBJ databases">
        <authorList>
            <person name="Corre E."/>
            <person name="Pelletier E."/>
            <person name="Niang G."/>
            <person name="Scheremetjew M."/>
            <person name="Finn R."/>
            <person name="Kale V."/>
            <person name="Holt S."/>
            <person name="Cochrane G."/>
            <person name="Meng A."/>
            <person name="Brown T."/>
            <person name="Cohen L."/>
        </authorList>
    </citation>
    <scope>NUCLEOTIDE SEQUENCE</scope>
    <source>
        <strain evidence="3">10249 10 AB</strain>
    </source>
</reference>
<feature type="region of interest" description="Disordered" evidence="1">
    <location>
        <begin position="37"/>
        <end position="106"/>
    </location>
</feature>
<feature type="compositionally biased region" description="Basic residues" evidence="1">
    <location>
        <begin position="85"/>
        <end position="94"/>
    </location>
</feature>
<sequence>MMHQPSISLAFLLVVLMGCALLAVDAELSPFYNFRSASNDNDNNTGNTNVHSNKNSNGIKINKNPNGSTEPRRNPTVRSRNLGTGRKHHGHGHSHVPNYKYGHGGHGDDGHNHYTYTECESFYSKSHKKDSKKYKKQHKKEKHYKSDKKKCKNFTTKPTLDDHDDTGNGNGNNPVHKQPDRAYKDFLRFIMVRDEAGTPVPGNFGVGDTLALNGKIFYWEDYEDNLMSNVPVGTFVTLCTGISKEGDDLMCTYEVVLGLPTDRDQSKNDRNGNAGSTGSAIGSVGAFVANGPNYVSENHMIVTGTEFDFAEYRSGTMVTTEDLINPYLYADLYLV</sequence>